<dbReference type="Gene3D" id="1.10.10.60">
    <property type="entry name" value="Homeodomain-like"/>
    <property type="match status" value="2"/>
</dbReference>
<evidence type="ECO:0000256" key="1">
    <source>
        <dbReference type="ARBA" id="ARBA00022490"/>
    </source>
</evidence>
<protein>
    <submittedName>
        <fullName evidence="6">Transcriptional regulator, AraC family</fullName>
    </submittedName>
</protein>
<dbReference type="AlphaFoldDB" id="D4YPY8"/>
<dbReference type="Pfam" id="PF12833">
    <property type="entry name" value="HTH_18"/>
    <property type="match status" value="1"/>
</dbReference>
<organism evidence="6 7">
    <name type="scientific">Brevibacterium mcbrellneri ATCC 49030</name>
    <dbReference type="NCBI Taxonomy" id="585530"/>
    <lineage>
        <taxon>Bacteria</taxon>
        <taxon>Bacillati</taxon>
        <taxon>Actinomycetota</taxon>
        <taxon>Actinomycetes</taxon>
        <taxon>Micrococcales</taxon>
        <taxon>Brevibacteriaceae</taxon>
        <taxon>Brevibacterium</taxon>
    </lineage>
</organism>
<keyword evidence="2" id="KW-0805">Transcription regulation</keyword>
<dbReference type="Proteomes" id="UP000005714">
    <property type="component" value="Unassembled WGS sequence"/>
</dbReference>
<keyword evidence="3" id="KW-0238">DNA-binding</keyword>
<evidence type="ECO:0000256" key="3">
    <source>
        <dbReference type="ARBA" id="ARBA00023125"/>
    </source>
</evidence>
<dbReference type="PANTHER" id="PTHR46796:SF13">
    <property type="entry name" value="HTH-TYPE TRANSCRIPTIONAL ACTIVATOR RHAS"/>
    <property type="match status" value="1"/>
</dbReference>
<dbReference type="InterPro" id="IPR018060">
    <property type="entry name" value="HTH_AraC"/>
</dbReference>
<dbReference type="InterPro" id="IPR037923">
    <property type="entry name" value="HTH-like"/>
</dbReference>
<keyword evidence="7" id="KW-1185">Reference proteome</keyword>
<keyword evidence="4" id="KW-0804">Transcription</keyword>
<reference evidence="6 7" key="1">
    <citation type="submission" date="2010-04" db="EMBL/GenBank/DDBJ databases">
        <authorList>
            <person name="Qin X."/>
            <person name="Bachman B."/>
            <person name="Battles P."/>
            <person name="Bell A."/>
            <person name="Bess C."/>
            <person name="Bickham C."/>
            <person name="Chaboub L."/>
            <person name="Chen D."/>
            <person name="Coyle M."/>
            <person name="Deiros D.R."/>
            <person name="Dinh H."/>
            <person name="Forbes L."/>
            <person name="Fowler G."/>
            <person name="Francisco L."/>
            <person name="Fu Q."/>
            <person name="Gubbala S."/>
            <person name="Hale W."/>
            <person name="Han Y."/>
            <person name="Hemphill L."/>
            <person name="Highlander S.K."/>
            <person name="Hirani K."/>
            <person name="Hogues M."/>
            <person name="Jackson L."/>
            <person name="Jakkamsetti A."/>
            <person name="Javaid M."/>
            <person name="Jiang H."/>
            <person name="Korchina V."/>
            <person name="Kovar C."/>
            <person name="Lara F."/>
            <person name="Lee S."/>
            <person name="Mata R."/>
            <person name="Mathew T."/>
            <person name="Moen C."/>
            <person name="Morales K."/>
            <person name="Munidasa M."/>
            <person name="Nazareth L."/>
            <person name="Ngo R."/>
            <person name="Nguyen L."/>
            <person name="Okwuonu G."/>
            <person name="Ongeri F."/>
            <person name="Patil S."/>
            <person name="Petrosino J."/>
            <person name="Pham C."/>
            <person name="Pham P."/>
            <person name="Pu L.-L."/>
            <person name="Puazo M."/>
            <person name="Raj R."/>
            <person name="Reid J."/>
            <person name="Rouhana J."/>
            <person name="Saada N."/>
            <person name="Shang Y."/>
            <person name="Simmons D."/>
            <person name="Thornton R."/>
            <person name="Warren J."/>
            <person name="Weissenberger G."/>
            <person name="Zhang J."/>
            <person name="Zhang L."/>
            <person name="Zhou C."/>
            <person name="Zhu D."/>
            <person name="Muzny D."/>
            <person name="Worley K."/>
            <person name="Gibbs R."/>
        </authorList>
    </citation>
    <scope>NUCLEOTIDE SEQUENCE [LARGE SCALE GENOMIC DNA]</scope>
    <source>
        <strain evidence="6 7">ATCC 49030</strain>
    </source>
</reference>
<dbReference type="GO" id="GO:0003700">
    <property type="term" value="F:DNA-binding transcription factor activity"/>
    <property type="evidence" value="ECO:0007669"/>
    <property type="project" value="InterPro"/>
</dbReference>
<comment type="caution">
    <text evidence="6">The sequence shown here is derived from an EMBL/GenBank/DDBJ whole genome shotgun (WGS) entry which is preliminary data.</text>
</comment>
<dbReference type="EMBL" id="ADNU01000064">
    <property type="protein sequence ID" value="EFG46736.1"/>
    <property type="molecule type" value="Genomic_DNA"/>
</dbReference>
<keyword evidence="1" id="KW-0963">Cytoplasm</keyword>
<gene>
    <name evidence="6" type="primary">araC</name>
    <name evidence="6" type="ORF">HMPREF0183_1998</name>
</gene>
<accession>D4YPY8</accession>
<proteinExistence type="predicted"/>
<dbReference type="SUPFAM" id="SSF51215">
    <property type="entry name" value="Regulatory protein AraC"/>
    <property type="match status" value="1"/>
</dbReference>
<dbReference type="SMART" id="SM00342">
    <property type="entry name" value="HTH_ARAC"/>
    <property type="match status" value="1"/>
</dbReference>
<dbReference type="PROSITE" id="PS01124">
    <property type="entry name" value="HTH_ARAC_FAMILY_2"/>
    <property type="match status" value="1"/>
</dbReference>
<evidence type="ECO:0000259" key="5">
    <source>
        <dbReference type="PROSITE" id="PS01124"/>
    </source>
</evidence>
<dbReference type="InterPro" id="IPR050204">
    <property type="entry name" value="AraC_XylS_family_regulators"/>
</dbReference>
<evidence type="ECO:0000313" key="7">
    <source>
        <dbReference type="Proteomes" id="UP000005714"/>
    </source>
</evidence>
<dbReference type="GO" id="GO:0043565">
    <property type="term" value="F:sequence-specific DNA binding"/>
    <property type="evidence" value="ECO:0007669"/>
    <property type="project" value="InterPro"/>
</dbReference>
<evidence type="ECO:0000256" key="2">
    <source>
        <dbReference type="ARBA" id="ARBA00023015"/>
    </source>
</evidence>
<sequence length="335" mass="38204">MLLRGDLISHGRQVHRSDPLTPTRQGITTGKRGRRWRVGRFSAVVARTETTLLPTEARAFDYVRFIFIRAGTAVLCSEFGERSVRAGDVVILAPNTLCGSHPEGSLTTTTIYAELDYLVDQTFWQHADALMDRYHAWEFISCRFPDSAHIVRIGSSRLDFVLPWLDQLVELSLDGATPEHFFRVQACFASILDALAPFFDAQGTRPCNLHGHSPTLSPYSRHFRPVRIEALHMRRVLETDMTRRWTIAQLAAEVHLSPSQAHRIFVQAYGQTPLGYQSMVRALEMARLLRRTNLPVQKIAGRVGWNDRSHAARVFRRLIGVSLTRYRQFLDDIRP</sequence>
<feature type="domain" description="HTH araC/xylS-type" evidence="5">
    <location>
        <begin position="231"/>
        <end position="329"/>
    </location>
</feature>
<name>D4YPY8_9MICO</name>
<dbReference type="PANTHER" id="PTHR46796">
    <property type="entry name" value="HTH-TYPE TRANSCRIPTIONAL ACTIVATOR RHAS-RELATED"/>
    <property type="match status" value="1"/>
</dbReference>
<dbReference type="eggNOG" id="COG2169">
    <property type="taxonomic scope" value="Bacteria"/>
</dbReference>
<dbReference type="SUPFAM" id="SSF46689">
    <property type="entry name" value="Homeodomain-like"/>
    <property type="match status" value="2"/>
</dbReference>
<dbReference type="InterPro" id="IPR009057">
    <property type="entry name" value="Homeodomain-like_sf"/>
</dbReference>
<evidence type="ECO:0000256" key="4">
    <source>
        <dbReference type="ARBA" id="ARBA00023163"/>
    </source>
</evidence>
<dbReference type="STRING" id="585530.HMPREF0183_1998"/>
<evidence type="ECO:0000313" key="6">
    <source>
        <dbReference type="EMBL" id="EFG46736.1"/>
    </source>
</evidence>